<reference evidence="6 7" key="1">
    <citation type="submission" date="2023-12" db="EMBL/GenBank/DDBJ databases">
        <title>A. evansii MAY27, complete genome.</title>
        <authorList>
            <person name="Wang Y."/>
        </authorList>
    </citation>
    <scope>NUCLEOTIDE SEQUENCE [LARGE SCALE GENOMIC DNA]</scope>
    <source>
        <strain evidence="6 7">MAY27</strain>
    </source>
</reference>
<gene>
    <name evidence="6" type="ORF">U5817_22555</name>
</gene>
<feature type="region of interest" description="Disordered" evidence="5">
    <location>
        <begin position="1"/>
        <end position="24"/>
    </location>
</feature>
<comment type="subcellular location">
    <subcellularLocation>
        <location evidence="1">Membrane</location>
        <topology evidence="1">Single-pass membrane protein</topology>
    </subcellularLocation>
</comment>
<evidence type="ECO:0000256" key="3">
    <source>
        <dbReference type="ARBA" id="ARBA00022989"/>
    </source>
</evidence>
<accession>A0ABZ1AJ95</accession>
<proteinExistence type="predicted"/>
<sequence length="288" mass="31158">MLFRNGRESDNVEDRRSEGGGGGFGGGRSIGVGTLVIALVAMYFGIDPRVILDTASVSQSPPPAARPAAPRSPAEDELARFASMVLADTEDTWGAIFSAGGGQYREPRMVLYTGATRSACGVGQAAMGPFYCPADQKVYLDLSFFNELKDRFRAPGDFAQAYVIAHEVGHHVQNLLGISDKVQRARERVSERQGNQLSVRLELQADCLAGVWAHHADRSRQVLEAGDVEEALGAATAIGDDQLQRQSQGRVMPDSFTHGSSAQRVRWFRIGLEKGSLKACDTFNTARL</sequence>
<dbReference type="InterPro" id="IPR007343">
    <property type="entry name" value="Uncharacterised_pept_Zn_put"/>
</dbReference>
<evidence type="ECO:0000256" key="2">
    <source>
        <dbReference type="ARBA" id="ARBA00022692"/>
    </source>
</evidence>
<dbReference type="Pfam" id="PF04228">
    <property type="entry name" value="Zn_peptidase"/>
    <property type="match status" value="1"/>
</dbReference>
<keyword evidence="3" id="KW-1133">Transmembrane helix</keyword>
<evidence type="ECO:0000313" key="6">
    <source>
        <dbReference type="EMBL" id="WRL45948.1"/>
    </source>
</evidence>
<evidence type="ECO:0000256" key="4">
    <source>
        <dbReference type="ARBA" id="ARBA00023136"/>
    </source>
</evidence>
<dbReference type="Proteomes" id="UP001626593">
    <property type="component" value="Chromosome"/>
</dbReference>
<name>A0ABZ1AJ95_AROEV</name>
<evidence type="ECO:0000256" key="5">
    <source>
        <dbReference type="SAM" id="MobiDB-lite"/>
    </source>
</evidence>
<evidence type="ECO:0000256" key="1">
    <source>
        <dbReference type="ARBA" id="ARBA00004167"/>
    </source>
</evidence>
<dbReference type="EMBL" id="CP141259">
    <property type="protein sequence ID" value="WRL45948.1"/>
    <property type="molecule type" value="Genomic_DNA"/>
</dbReference>
<protein>
    <submittedName>
        <fullName evidence="6">Neutral zinc metallopeptidase</fullName>
    </submittedName>
</protein>
<dbReference type="PANTHER" id="PTHR30168">
    <property type="entry name" value="PUTATIVE MEMBRANE PROTEIN YPFJ"/>
    <property type="match status" value="1"/>
</dbReference>
<dbReference type="RefSeq" id="WP_407278886.1">
    <property type="nucleotide sequence ID" value="NZ_CP141259.1"/>
</dbReference>
<organism evidence="6 7">
    <name type="scientific">Aromatoleum evansii</name>
    <name type="common">Azoarcus evansii</name>
    <dbReference type="NCBI Taxonomy" id="59406"/>
    <lineage>
        <taxon>Bacteria</taxon>
        <taxon>Pseudomonadati</taxon>
        <taxon>Pseudomonadota</taxon>
        <taxon>Betaproteobacteria</taxon>
        <taxon>Rhodocyclales</taxon>
        <taxon>Rhodocyclaceae</taxon>
        <taxon>Aromatoleum</taxon>
    </lineage>
</organism>
<dbReference type="PANTHER" id="PTHR30168:SF0">
    <property type="entry name" value="INNER MEMBRANE PROTEIN"/>
    <property type="match status" value="1"/>
</dbReference>
<evidence type="ECO:0000313" key="7">
    <source>
        <dbReference type="Proteomes" id="UP001626593"/>
    </source>
</evidence>
<feature type="compositionally biased region" description="Basic and acidic residues" evidence="5">
    <location>
        <begin position="1"/>
        <end position="18"/>
    </location>
</feature>
<keyword evidence="2" id="KW-0812">Transmembrane</keyword>
<keyword evidence="7" id="KW-1185">Reference proteome</keyword>
<keyword evidence="4" id="KW-0472">Membrane</keyword>